<dbReference type="PATRIC" id="fig|1618436.3.peg.342"/>
<dbReference type="EMBL" id="LCFB01000006">
    <property type="protein sequence ID" value="KKS85591.1"/>
    <property type="molecule type" value="Genomic_DNA"/>
</dbReference>
<evidence type="ECO:0000256" key="8">
    <source>
        <dbReference type="ARBA" id="ARBA00023027"/>
    </source>
</evidence>
<keyword evidence="6 10" id="KW-0547">Nucleotide-binding</keyword>
<dbReference type="GO" id="GO:0005524">
    <property type="term" value="F:ATP binding"/>
    <property type="evidence" value="ECO:0007669"/>
    <property type="project" value="UniProtKB-KW"/>
</dbReference>
<dbReference type="Pfam" id="PF01467">
    <property type="entry name" value="CTP_transf_like"/>
    <property type="match status" value="1"/>
</dbReference>
<evidence type="ECO:0000256" key="9">
    <source>
        <dbReference type="ARBA" id="ARBA00048721"/>
    </source>
</evidence>
<evidence type="ECO:0000256" key="4">
    <source>
        <dbReference type="ARBA" id="ARBA00022679"/>
    </source>
</evidence>
<evidence type="ECO:0000256" key="10">
    <source>
        <dbReference type="HAMAP-Rule" id="MF_00244"/>
    </source>
</evidence>
<reference evidence="12 13" key="1">
    <citation type="journal article" date="2015" name="Nature">
        <title>rRNA introns, odd ribosomes, and small enigmatic genomes across a large radiation of phyla.</title>
        <authorList>
            <person name="Brown C.T."/>
            <person name="Hug L.A."/>
            <person name="Thomas B.C."/>
            <person name="Sharon I."/>
            <person name="Castelle C.J."/>
            <person name="Singh A."/>
            <person name="Wilkins M.J."/>
            <person name="Williams K.H."/>
            <person name="Banfield J.F."/>
        </authorList>
    </citation>
    <scope>NUCLEOTIDE SEQUENCE [LARGE SCALE GENOMIC DNA]</scope>
</reference>
<organism evidence="12 13">
    <name type="scientific">Candidatus Gottesmanbacteria bacterium GW2011_GWA1_43_11</name>
    <dbReference type="NCBI Taxonomy" id="1618436"/>
    <lineage>
        <taxon>Bacteria</taxon>
        <taxon>Candidatus Gottesmaniibacteriota</taxon>
    </lineage>
</organism>
<dbReference type="NCBIfam" id="TIGR00125">
    <property type="entry name" value="cyt_tran_rel"/>
    <property type="match status" value="1"/>
</dbReference>
<dbReference type="PANTHER" id="PTHR39321:SF3">
    <property type="entry name" value="PHOSPHOPANTETHEINE ADENYLYLTRANSFERASE"/>
    <property type="match status" value="1"/>
</dbReference>
<comment type="pathway">
    <text evidence="2 10">Cofactor biosynthesis; NAD(+) biosynthesis; deamido-NAD(+) from nicotinate D-ribonucleotide: step 1/1.</text>
</comment>
<feature type="domain" description="Cytidyltransferase-like" evidence="11">
    <location>
        <begin position="5"/>
        <end position="161"/>
    </location>
</feature>
<keyword evidence="8 10" id="KW-0520">NAD</keyword>
<proteinExistence type="inferred from homology"/>
<comment type="function">
    <text evidence="1 10">Catalyzes the reversible adenylation of nicotinate mononucleotide (NaMN) to nicotinic acid adenine dinucleotide (NaAD).</text>
</comment>
<sequence length="187" mass="21491">MNIGILGGSFNPPHIGHLLVAQQVLDFTNLEEIWWLPAYRHTFDKPLASVAHRLAMTRLLNLPKTKVSTLEIDHQLDGNTITLIPLLHKHYPKHKFTFIIGTDQLPTFTKWGRWQELLQELPFLVVPRAGFPAQPLYDGMRLLVHSQLIVTNISSTKIRERIKKKLSIDNFVPEEITAYISTHQLYG</sequence>
<dbReference type="Proteomes" id="UP000034543">
    <property type="component" value="Unassembled WGS sequence"/>
</dbReference>
<dbReference type="InterPro" id="IPR005248">
    <property type="entry name" value="NadD/NMNAT"/>
</dbReference>
<keyword evidence="4 10" id="KW-0808">Transferase</keyword>
<dbReference type="NCBIfam" id="TIGR00482">
    <property type="entry name" value="nicotinate (nicotinamide) nucleotide adenylyltransferase"/>
    <property type="match status" value="1"/>
</dbReference>
<keyword evidence="5 10" id="KW-0548">Nucleotidyltransferase</keyword>
<keyword evidence="7 10" id="KW-0067">ATP-binding</keyword>
<evidence type="ECO:0000256" key="3">
    <source>
        <dbReference type="ARBA" id="ARBA00022642"/>
    </source>
</evidence>
<evidence type="ECO:0000256" key="1">
    <source>
        <dbReference type="ARBA" id="ARBA00002324"/>
    </source>
</evidence>
<dbReference type="SUPFAM" id="SSF52374">
    <property type="entry name" value="Nucleotidylyl transferase"/>
    <property type="match status" value="1"/>
</dbReference>
<dbReference type="Gene3D" id="3.40.50.620">
    <property type="entry name" value="HUPs"/>
    <property type="match status" value="1"/>
</dbReference>
<dbReference type="PANTHER" id="PTHR39321">
    <property type="entry name" value="NICOTINATE-NUCLEOTIDE ADENYLYLTRANSFERASE-RELATED"/>
    <property type="match status" value="1"/>
</dbReference>
<keyword evidence="3 10" id="KW-0662">Pyridine nucleotide biosynthesis</keyword>
<evidence type="ECO:0000256" key="5">
    <source>
        <dbReference type="ARBA" id="ARBA00022695"/>
    </source>
</evidence>
<accession>A0A0G1ERC0</accession>
<dbReference type="STRING" id="1618436.UV59_C0006G0047"/>
<dbReference type="UniPathway" id="UPA00253">
    <property type="reaction ID" value="UER00332"/>
</dbReference>
<dbReference type="GO" id="GO:0004515">
    <property type="term" value="F:nicotinate-nucleotide adenylyltransferase activity"/>
    <property type="evidence" value="ECO:0007669"/>
    <property type="project" value="UniProtKB-UniRule"/>
</dbReference>
<dbReference type="InterPro" id="IPR014729">
    <property type="entry name" value="Rossmann-like_a/b/a_fold"/>
</dbReference>
<dbReference type="EC" id="2.7.7.18" evidence="10"/>
<protein>
    <recommendedName>
        <fullName evidence="10">Probable nicotinate-nucleotide adenylyltransferase</fullName>
        <ecNumber evidence="10">2.7.7.18</ecNumber>
    </recommendedName>
    <alternativeName>
        <fullName evidence="10">Deamido-NAD(+) diphosphorylase</fullName>
    </alternativeName>
    <alternativeName>
        <fullName evidence="10">Deamido-NAD(+) pyrophosphorylase</fullName>
    </alternativeName>
    <alternativeName>
        <fullName evidence="10">Nicotinate mononucleotide adenylyltransferase</fullName>
        <shortName evidence="10">NaMN adenylyltransferase</shortName>
    </alternativeName>
</protein>
<evidence type="ECO:0000313" key="12">
    <source>
        <dbReference type="EMBL" id="KKS85591.1"/>
    </source>
</evidence>
<dbReference type="GO" id="GO:0009435">
    <property type="term" value="P:NAD+ biosynthetic process"/>
    <property type="evidence" value="ECO:0007669"/>
    <property type="project" value="UniProtKB-UniRule"/>
</dbReference>
<evidence type="ECO:0000256" key="6">
    <source>
        <dbReference type="ARBA" id="ARBA00022741"/>
    </source>
</evidence>
<evidence type="ECO:0000259" key="11">
    <source>
        <dbReference type="Pfam" id="PF01467"/>
    </source>
</evidence>
<dbReference type="CDD" id="cd02165">
    <property type="entry name" value="NMNAT"/>
    <property type="match status" value="1"/>
</dbReference>
<dbReference type="InterPro" id="IPR004821">
    <property type="entry name" value="Cyt_trans-like"/>
</dbReference>
<evidence type="ECO:0000256" key="7">
    <source>
        <dbReference type="ARBA" id="ARBA00022840"/>
    </source>
</evidence>
<comment type="caution">
    <text evidence="12">The sequence shown here is derived from an EMBL/GenBank/DDBJ whole genome shotgun (WGS) entry which is preliminary data.</text>
</comment>
<evidence type="ECO:0000256" key="2">
    <source>
        <dbReference type="ARBA" id="ARBA00005019"/>
    </source>
</evidence>
<comment type="catalytic activity">
    <reaction evidence="9 10">
        <text>nicotinate beta-D-ribonucleotide + ATP + H(+) = deamido-NAD(+) + diphosphate</text>
        <dbReference type="Rhea" id="RHEA:22860"/>
        <dbReference type="ChEBI" id="CHEBI:15378"/>
        <dbReference type="ChEBI" id="CHEBI:30616"/>
        <dbReference type="ChEBI" id="CHEBI:33019"/>
        <dbReference type="ChEBI" id="CHEBI:57502"/>
        <dbReference type="ChEBI" id="CHEBI:58437"/>
        <dbReference type="EC" id="2.7.7.18"/>
    </reaction>
</comment>
<name>A0A0G1ERC0_9BACT</name>
<comment type="similarity">
    <text evidence="10">Belongs to the NadD family.</text>
</comment>
<dbReference type="HAMAP" id="MF_00244">
    <property type="entry name" value="NaMN_adenylyltr"/>
    <property type="match status" value="1"/>
</dbReference>
<dbReference type="AlphaFoldDB" id="A0A0G1ERC0"/>
<evidence type="ECO:0000313" key="13">
    <source>
        <dbReference type="Proteomes" id="UP000034543"/>
    </source>
</evidence>
<gene>
    <name evidence="10" type="primary">nadD</name>
    <name evidence="12" type="ORF">UV59_C0006G0047</name>
</gene>